<comment type="caution">
    <text evidence="2">The sequence shown here is derived from an EMBL/GenBank/DDBJ whole genome shotgun (WGS) entry which is preliminary data.</text>
</comment>
<accession>A0ABN8R976</accession>
<keyword evidence="3" id="KW-1185">Reference proteome</keyword>
<sequence length="105" mass="11558">LAKLEGSTAINEGKIKCGLCCKSYTVQLDRATAGKISFFKRSRFTHFNMCQKQRNAEVKGVKTLENFFANLTAKSTPARASFAETGLNDNDQEQFDGADAIVSEK</sequence>
<evidence type="ECO:0000256" key="1">
    <source>
        <dbReference type="SAM" id="MobiDB-lite"/>
    </source>
</evidence>
<reference evidence="2 3" key="1">
    <citation type="submission" date="2022-05" db="EMBL/GenBank/DDBJ databases">
        <authorList>
            <consortium name="Genoscope - CEA"/>
            <person name="William W."/>
        </authorList>
    </citation>
    <scope>NUCLEOTIDE SEQUENCE [LARGE SCALE GENOMIC DNA]</scope>
</reference>
<feature type="non-terminal residue" evidence="2">
    <location>
        <position position="1"/>
    </location>
</feature>
<name>A0ABN8R976_9CNID</name>
<evidence type="ECO:0000313" key="3">
    <source>
        <dbReference type="Proteomes" id="UP001159427"/>
    </source>
</evidence>
<dbReference type="EMBL" id="CALNXI010001729">
    <property type="protein sequence ID" value="CAH3175886.1"/>
    <property type="molecule type" value="Genomic_DNA"/>
</dbReference>
<proteinExistence type="predicted"/>
<gene>
    <name evidence="2" type="ORF">PEVE_00010348</name>
</gene>
<feature type="region of interest" description="Disordered" evidence="1">
    <location>
        <begin position="85"/>
        <end position="105"/>
    </location>
</feature>
<dbReference type="Proteomes" id="UP001159427">
    <property type="component" value="Unassembled WGS sequence"/>
</dbReference>
<protein>
    <submittedName>
        <fullName evidence="2">Uncharacterized protein</fullName>
    </submittedName>
</protein>
<evidence type="ECO:0000313" key="2">
    <source>
        <dbReference type="EMBL" id="CAH3175886.1"/>
    </source>
</evidence>
<organism evidence="2 3">
    <name type="scientific">Porites evermanni</name>
    <dbReference type="NCBI Taxonomy" id="104178"/>
    <lineage>
        <taxon>Eukaryota</taxon>
        <taxon>Metazoa</taxon>
        <taxon>Cnidaria</taxon>
        <taxon>Anthozoa</taxon>
        <taxon>Hexacorallia</taxon>
        <taxon>Scleractinia</taxon>
        <taxon>Fungiina</taxon>
        <taxon>Poritidae</taxon>
        <taxon>Porites</taxon>
    </lineage>
</organism>